<name>I3SFV9_LOTJA</name>
<evidence type="ECO:0000313" key="1">
    <source>
        <dbReference type="EMBL" id="AFK39151.1"/>
    </source>
</evidence>
<evidence type="ECO:0008006" key="2">
    <source>
        <dbReference type="Google" id="ProtNLM"/>
    </source>
</evidence>
<proteinExistence type="evidence at transcript level"/>
<dbReference type="Gene3D" id="1.10.510.10">
    <property type="entry name" value="Transferase(Phosphotransferase) domain 1"/>
    <property type="match status" value="1"/>
</dbReference>
<dbReference type="InterPro" id="IPR011009">
    <property type="entry name" value="Kinase-like_dom_sf"/>
</dbReference>
<dbReference type="EMBL" id="BT139356">
    <property type="protein sequence ID" value="AFK39151.1"/>
    <property type="molecule type" value="mRNA"/>
</dbReference>
<reference evidence="1" key="1">
    <citation type="submission" date="2012-05" db="EMBL/GenBank/DDBJ databases">
        <authorList>
            <person name="Krishnakumar V."/>
            <person name="Cheung F."/>
            <person name="Xiao Y."/>
            <person name="Chan A."/>
            <person name="Moskal W.A."/>
            <person name="Town C.D."/>
        </authorList>
    </citation>
    <scope>NUCLEOTIDE SEQUENCE</scope>
</reference>
<protein>
    <recommendedName>
        <fullName evidence="2">Protein kinase domain-containing protein</fullName>
    </recommendedName>
</protein>
<organism evidence="1">
    <name type="scientific">Lotus japonicus</name>
    <name type="common">Lotus corniculatus var. japonicus</name>
    <dbReference type="NCBI Taxonomy" id="34305"/>
    <lineage>
        <taxon>Eukaryota</taxon>
        <taxon>Viridiplantae</taxon>
        <taxon>Streptophyta</taxon>
        <taxon>Embryophyta</taxon>
        <taxon>Tracheophyta</taxon>
        <taxon>Spermatophyta</taxon>
        <taxon>Magnoliopsida</taxon>
        <taxon>eudicotyledons</taxon>
        <taxon>Gunneridae</taxon>
        <taxon>Pentapetalae</taxon>
        <taxon>rosids</taxon>
        <taxon>fabids</taxon>
        <taxon>Fabales</taxon>
        <taxon>Fabaceae</taxon>
        <taxon>Papilionoideae</taxon>
        <taxon>50 kb inversion clade</taxon>
        <taxon>NPAAA clade</taxon>
        <taxon>Hologalegina</taxon>
        <taxon>robinioid clade</taxon>
        <taxon>Loteae</taxon>
        <taxon>Lotus</taxon>
    </lineage>
</organism>
<sequence>MPDSTAFSTGADNYRLLDFVGHEVVTPVKLSDIIPNAGLEAIDLITQLLSWDPSRRPDADQSLQHPFFHVDTWVPRPLSDPLELKLSSKRAKPNLELKLQDFGPEPDDCFLGLTLAVKPSVSTFDMVQNVSQGMGENVLFCPDFNDHSDRSVFWTLLSPDQNGVHNSAETSLSLSFGSVQHPPIGVPQSAGFSFQPLQPNILTTPFLALSSPCQRGHCL</sequence>
<dbReference type="AlphaFoldDB" id="I3SFV9"/>
<accession>I3SFV9</accession>
<dbReference type="SUPFAM" id="SSF56112">
    <property type="entry name" value="Protein kinase-like (PK-like)"/>
    <property type="match status" value="1"/>
</dbReference>